<protein>
    <submittedName>
        <fullName evidence="1">Uncharacterized protein</fullName>
    </submittedName>
</protein>
<organism evidence="1 2">
    <name type="scientific">Roseibium aggregatum (strain ATCC 25650 / DSM 13394 / JCM 20685 / NBRC 16684 / NCIMB 2208 / IAM 12614 / B1)</name>
    <name type="common">Stappia aggregata</name>
    <dbReference type="NCBI Taxonomy" id="384765"/>
    <lineage>
        <taxon>Bacteria</taxon>
        <taxon>Pseudomonadati</taxon>
        <taxon>Pseudomonadota</taxon>
        <taxon>Alphaproteobacteria</taxon>
        <taxon>Hyphomicrobiales</taxon>
        <taxon>Stappiaceae</taxon>
        <taxon>Roseibium</taxon>
    </lineage>
</organism>
<evidence type="ECO:0000313" key="2">
    <source>
        <dbReference type="Proteomes" id="UP000004848"/>
    </source>
</evidence>
<dbReference type="AlphaFoldDB" id="A0P225"/>
<evidence type="ECO:0000313" key="1">
    <source>
        <dbReference type="EMBL" id="EAV40881.1"/>
    </source>
</evidence>
<accession>A0P225</accession>
<dbReference type="Proteomes" id="UP000004848">
    <property type="component" value="Unassembled WGS sequence"/>
</dbReference>
<gene>
    <name evidence="1" type="ORF">SIAM614_08309</name>
</gene>
<sequence length="43" mass="4692">MLVPISDADRNEGAFAIRASGTQAVIWDFFPVSFQAFEESVGD</sequence>
<dbReference type="EMBL" id="AAUW01000025">
    <property type="protein sequence ID" value="EAV40881.1"/>
    <property type="molecule type" value="Genomic_DNA"/>
</dbReference>
<comment type="caution">
    <text evidence="1">The sequence shown here is derived from an EMBL/GenBank/DDBJ whole genome shotgun (WGS) entry which is preliminary data.</text>
</comment>
<reference evidence="1 2" key="1">
    <citation type="submission" date="2006-05" db="EMBL/GenBank/DDBJ databases">
        <authorList>
            <person name="King G."/>
            <person name="Ferriera S."/>
            <person name="Johnson J."/>
            <person name="Kravitz S."/>
            <person name="Beeson K."/>
            <person name="Sutton G."/>
            <person name="Rogers Y.-H."/>
            <person name="Friedman R."/>
            <person name="Frazier M."/>
            <person name="Venter J.C."/>
        </authorList>
    </citation>
    <scope>NUCLEOTIDE SEQUENCE [LARGE SCALE GENOMIC DNA]</scope>
    <source>
        <strain evidence="2">ATCC 25650 / DSM 13394 / JCM 20685 / NBRC 16684 / NCIMB 2208 / IAM 12614 / B1</strain>
    </source>
</reference>
<name>A0P225_ROSAI</name>
<proteinExistence type="predicted"/>